<accession>A0A8S1JES7</accession>
<dbReference type="InterPro" id="IPR013083">
    <property type="entry name" value="Znf_RING/FYVE/PHD"/>
</dbReference>
<dbReference type="PANTHER" id="PTHR45958:SF18">
    <property type="entry name" value="U-BOX DOMAIN-CONTAINING PROTEIN"/>
    <property type="match status" value="1"/>
</dbReference>
<protein>
    <recommendedName>
        <fullName evidence="2">U-box domain-containing protein</fullName>
    </recommendedName>
</protein>
<evidence type="ECO:0000259" key="2">
    <source>
        <dbReference type="PROSITE" id="PS51698"/>
    </source>
</evidence>
<name>A0A8S1JES7_9CHLO</name>
<dbReference type="Pfam" id="PF04564">
    <property type="entry name" value="U-box"/>
    <property type="match status" value="1"/>
</dbReference>
<dbReference type="GO" id="GO:0016567">
    <property type="term" value="P:protein ubiquitination"/>
    <property type="evidence" value="ECO:0007669"/>
    <property type="project" value="InterPro"/>
</dbReference>
<dbReference type="EMBL" id="CAJHUC010001786">
    <property type="protein sequence ID" value="CAD7702323.1"/>
    <property type="molecule type" value="Genomic_DNA"/>
</dbReference>
<dbReference type="AlphaFoldDB" id="A0A8S1JES7"/>
<dbReference type="InterPro" id="IPR003613">
    <property type="entry name" value="Ubox_domain"/>
</dbReference>
<dbReference type="CDD" id="cd16664">
    <property type="entry name" value="RING-Ubox_PUB"/>
    <property type="match status" value="1"/>
</dbReference>
<dbReference type="GO" id="GO:0007166">
    <property type="term" value="P:cell surface receptor signaling pathway"/>
    <property type="evidence" value="ECO:0007669"/>
    <property type="project" value="InterPro"/>
</dbReference>
<reference evidence="3" key="1">
    <citation type="submission" date="2020-12" db="EMBL/GenBank/DDBJ databases">
        <authorList>
            <person name="Iha C."/>
        </authorList>
    </citation>
    <scope>NUCLEOTIDE SEQUENCE</scope>
</reference>
<feature type="region of interest" description="Disordered" evidence="1">
    <location>
        <begin position="312"/>
        <end position="349"/>
    </location>
</feature>
<dbReference type="InterPro" id="IPR054000">
    <property type="entry name" value="MLKL_N"/>
</dbReference>
<feature type="domain" description="U-box" evidence="2">
    <location>
        <begin position="239"/>
        <end position="314"/>
    </location>
</feature>
<dbReference type="CDD" id="cd21037">
    <property type="entry name" value="MLKL_NTD"/>
    <property type="match status" value="1"/>
</dbReference>
<dbReference type="Proteomes" id="UP000708148">
    <property type="component" value="Unassembled WGS sequence"/>
</dbReference>
<comment type="caution">
    <text evidence="3">The sequence shown here is derived from an EMBL/GenBank/DDBJ whole genome shotgun (WGS) entry which is preliminary data.</text>
</comment>
<proteinExistence type="predicted"/>
<dbReference type="Pfam" id="PF22215">
    <property type="entry name" value="MLKL_N"/>
    <property type="match status" value="1"/>
</dbReference>
<sequence length="666" mass="74552">MELVTAVRETLLMIYAIRNHRVIVRRNVHHCQQLRQYVRSLEPVVQSMEAAADEPEVQTAFSRLLTTLKSAESLIEKTEAMGVVSSFVNARSITEEFSSVCARLSEAVQGLQLAQSTVGGRELLEMRQGMRNLADALKEAQSQALGKHQLPVHQKMRMILDWINSGTVAADSGRQMLHVLLEDAVGKAQLEAERQQSLHDIATRLEACRRQTDSTEKFDLLHIEAALGSQTSSSGDSREPPAGFVCPISLGVMQKPVLIPETGVSYEAESIEEWFRRGETTCPKTNLKLSSTSLVRNYALQTAIHEWKSWQGDAKDECDEDGDSETERHHTARSQPRALGRRNTEKIPTAWTKRDEVEIRRAHSDRGPVAHHTHIDVEMRAATRAFAVLCNIAKAISTIREMVECMGERVGRKDVGPETKILWTRLLTFAFPQAEKHLKDALATGSAGKDLQSCLGSCWGVQCRFLEALQGHAGMRDLDDVKRLKLAMDQQGRLLRMLGCRAHHASERSGHEILARRKKLDSRNGVQDPPGPPNDSKPLPRRGNPFREAAVLEELKDNVAIVSALVEDLCRCEAFGRLDMELQVKLESHLQFVVPNLEELVEWCMEGGGRLQRAHAGFSKCYRQEDVLVDALLQDELMGYEEGVLQLSEAINQQESLLKKLKVALR</sequence>
<dbReference type="SMART" id="SM00504">
    <property type="entry name" value="Ubox"/>
    <property type="match status" value="1"/>
</dbReference>
<dbReference type="InterPro" id="IPR036537">
    <property type="entry name" value="Adaptor_Cbl_N_dom_sf"/>
</dbReference>
<dbReference type="InterPro" id="IPR052608">
    <property type="entry name" value="U-box_domain_protein"/>
</dbReference>
<dbReference type="SUPFAM" id="SSF57850">
    <property type="entry name" value="RING/U-box"/>
    <property type="match status" value="1"/>
</dbReference>
<dbReference type="OrthoDB" id="2016400at2759"/>
<evidence type="ECO:0000256" key="1">
    <source>
        <dbReference type="SAM" id="MobiDB-lite"/>
    </source>
</evidence>
<feature type="region of interest" description="Disordered" evidence="1">
    <location>
        <begin position="519"/>
        <end position="543"/>
    </location>
</feature>
<gene>
    <name evidence="3" type="ORF">OSTQU699_LOCUS7680</name>
</gene>
<dbReference type="GO" id="GO:0004842">
    <property type="term" value="F:ubiquitin-protein transferase activity"/>
    <property type="evidence" value="ECO:0007669"/>
    <property type="project" value="InterPro"/>
</dbReference>
<evidence type="ECO:0000313" key="4">
    <source>
        <dbReference type="Proteomes" id="UP000708148"/>
    </source>
</evidence>
<dbReference type="PROSITE" id="PS51698">
    <property type="entry name" value="U_BOX"/>
    <property type="match status" value="1"/>
</dbReference>
<dbReference type="PANTHER" id="PTHR45958">
    <property type="entry name" value="RING-TYPE E3 UBIQUITIN TRANSFERASE"/>
    <property type="match status" value="1"/>
</dbReference>
<organism evidence="3 4">
    <name type="scientific">Ostreobium quekettii</name>
    <dbReference type="NCBI Taxonomy" id="121088"/>
    <lineage>
        <taxon>Eukaryota</taxon>
        <taxon>Viridiplantae</taxon>
        <taxon>Chlorophyta</taxon>
        <taxon>core chlorophytes</taxon>
        <taxon>Ulvophyceae</taxon>
        <taxon>TCBD clade</taxon>
        <taxon>Bryopsidales</taxon>
        <taxon>Ostreobineae</taxon>
        <taxon>Ostreobiaceae</taxon>
        <taxon>Ostreobium</taxon>
    </lineage>
</organism>
<keyword evidence="4" id="KW-1185">Reference proteome</keyword>
<evidence type="ECO:0000313" key="3">
    <source>
        <dbReference type="EMBL" id="CAD7702323.1"/>
    </source>
</evidence>
<dbReference type="InterPro" id="IPR059179">
    <property type="entry name" value="MLKL-like_MCAfunc"/>
</dbReference>
<dbReference type="Gene3D" id="3.30.40.10">
    <property type="entry name" value="Zinc/RING finger domain, C3HC4 (zinc finger)"/>
    <property type="match status" value="1"/>
</dbReference>
<dbReference type="Gene3D" id="1.20.930.20">
    <property type="entry name" value="Adaptor protein Cbl, N-terminal domain"/>
    <property type="match status" value="1"/>
</dbReference>
<dbReference type="InterPro" id="IPR045210">
    <property type="entry name" value="RING-Ubox_PUB"/>
</dbReference>